<sequence>MTTVLLRSATMPHIHMTTSFRSHAVFGDRESLHTQLYLGTEKSPTVSKLTTRPEDFSQSYGRLILLGLTYLRSTLRRNILGCSTRAFSATSRPLALRGSSTTQNDPHAVYHRPRTSVPASANRTWQSSSSYQVSIWAKGASCTRTGKAGILPFYLQSDSKQSATAVRRRSLLRHGTPAAAHPGDGRRPKI</sequence>
<name>A0A7C8IEH2_9PLEO</name>
<feature type="region of interest" description="Disordered" evidence="1">
    <location>
        <begin position="97"/>
        <end position="116"/>
    </location>
</feature>
<comment type="caution">
    <text evidence="2">The sequence shown here is derived from an EMBL/GenBank/DDBJ whole genome shotgun (WGS) entry which is preliminary data.</text>
</comment>
<proteinExistence type="predicted"/>
<reference evidence="2 3" key="1">
    <citation type="submission" date="2020-01" db="EMBL/GenBank/DDBJ databases">
        <authorList>
            <consortium name="DOE Joint Genome Institute"/>
            <person name="Haridas S."/>
            <person name="Albert R."/>
            <person name="Binder M."/>
            <person name="Bloem J."/>
            <person name="Labutti K."/>
            <person name="Salamov A."/>
            <person name="Andreopoulos B."/>
            <person name="Baker S.E."/>
            <person name="Barry K."/>
            <person name="Bills G."/>
            <person name="Bluhm B.H."/>
            <person name="Cannon C."/>
            <person name="Castanera R."/>
            <person name="Culley D.E."/>
            <person name="Daum C."/>
            <person name="Ezra D."/>
            <person name="Gonzalez J.B."/>
            <person name="Henrissat B."/>
            <person name="Kuo A."/>
            <person name="Liang C."/>
            <person name="Lipzen A."/>
            <person name="Lutzoni F."/>
            <person name="Magnuson J."/>
            <person name="Mondo S."/>
            <person name="Nolan M."/>
            <person name="Ohm R."/>
            <person name="Pangilinan J."/>
            <person name="Park H.-J.H."/>
            <person name="Ramirez L."/>
            <person name="Alfaro M."/>
            <person name="Sun H."/>
            <person name="Tritt A."/>
            <person name="Yoshinaga Y."/>
            <person name="Zwiers L.-H.L."/>
            <person name="Turgeon B.G."/>
            <person name="Goodwin S.B."/>
            <person name="Spatafora J.W."/>
            <person name="Crous P.W."/>
            <person name="Grigoriev I.V."/>
        </authorList>
    </citation>
    <scope>NUCLEOTIDE SEQUENCE [LARGE SCALE GENOMIC DNA]</scope>
    <source>
        <strain evidence="2 3">CBS 611.86</strain>
    </source>
</reference>
<keyword evidence="3" id="KW-1185">Reference proteome</keyword>
<evidence type="ECO:0000313" key="3">
    <source>
        <dbReference type="Proteomes" id="UP000481861"/>
    </source>
</evidence>
<protein>
    <submittedName>
        <fullName evidence="2">Uncharacterized protein</fullName>
    </submittedName>
</protein>
<accession>A0A7C8IEH2</accession>
<evidence type="ECO:0000313" key="2">
    <source>
        <dbReference type="EMBL" id="KAF2875111.1"/>
    </source>
</evidence>
<dbReference type="AlphaFoldDB" id="A0A7C8IEH2"/>
<evidence type="ECO:0000256" key="1">
    <source>
        <dbReference type="SAM" id="MobiDB-lite"/>
    </source>
</evidence>
<dbReference type="EMBL" id="JAADJZ010000005">
    <property type="protein sequence ID" value="KAF2875111.1"/>
    <property type="molecule type" value="Genomic_DNA"/>
</dbReference>
<dbReference type="Proteomes" id="UP000481861">
    <property type="component" value="Unassembled WGS sequence"/>
</dbReference>
<organism evidence="2 3">
    <name type="scientific">Massariosphaeria phaeospora</name>
    <dbReference type="NCBI Taxonomy" id="100035"/>
    <lineage>
        <taxon>Eukaryota</taxon>
        <taxon>Fungi</taxon>
        <taxon>Dikarya</taxon>
        <taxon>Ascomycota</taxon>
        <taxon>Pezizomycotina</taxon>
        <taxon>Dothideomycetes</taxon>
        <taxon>Pleosporomycetidae</taxon>
        <taxon>Pleosporales</taxon>
        <taxon>Pleosporales incertae sedis</taxon>
        <taxon>Massariosphaeria</taxon>
    </lineage>
</organism>
<gene>
    <name evidence="2" type="ORF">BDV95DRAFT_308536</name>
</gene>